<dbReference type="Proteomes" id="UP001355056">
    <property type="component" value="Unassembled WGS sequence"/>
</dbReference>
<reference evidence="1 2" key="1">
    <citation type="journal article" date="2016" name="Int. J. Syst. Evol. Microbiol.">
        <title>Lysobacter erysipheiresistens sp. nov., an antagonist of powdery mildew, isolated from tobacco-cultivated soil.</title>
        <authorList>
            <person name="Xie B."/>
            <person name="Li T."/>
            <person name="Lin X."/>
            <person name="Wang C.J."/>
            <person name="Chen Y.J."/>
            <person name="Liu W.J."/>
            <person name="Zhao Z.W."/>
        </authorList>
    </citation>
    <scope>NUCLEOTIDE SEQUENCE [LARGE SCALE GENOMIC DNA]</scope>
    <source>
        <strain evidence="1 2">RS-LYSO-3</strain>
    </source>
</reference>
<gene>
    <name evidence="1" type="ORF">SNE34_01415</name>
</gene>
<name>A0ABU7YUN2_9GAMM</name>
<comment type="caution">
    <text evidence="1">The sequence shown here is derived from an EMBL/GenBank/DDBJ whole genome shotgun (WGS) entry which is preliminary data.</text>
</comment>
<dbReference type="EMBL" id="JAXGFP010000001">
    <property type="protein sequence ID" value="MEG3182674.1"/>
    <property type="molecule type" value="Genomic_DNA"/>
</dbReference>
<evidence type="ECO:0000313" key="2">
    <source>
        <dbReference type="Proteomes" id="UP001355056"/>
    </source>
</evidence>
<evidence type="ECO:0000313" key="1">
    <source>
        <dbReference type="EMBL" id="MEG3182674.1"/>
    </source>
</evidence>
<organism evidence="1 2">
    <name type="scientific">Novilysobacter erysipheiresistens</name>
    <dbReference type="NCBI Taxonomy" id="1749332"/>
    <lineage>
        <taxon>Bacteria</taxon>
        <taxon>Pseudomonadati</taxon>
        <taxon>Pseudomonadota</taxon>
        <taxon>Gammaproteobacteria</taxon>
        <taxon>Lysobacterales</taxon>
        <taxon>Lysobacteraceae</taxon>
        <taxon>Novilysobacter</taxon>
    </lineage>
</organism>
<keyword evidence="2" id="KW-1185">Reference proteome</keyword>
<dbReference type="RefSeq" id="WP_332614011.1">
    <property type="nucleotide sequence ID" value="NZ_JAXGFP010000001.1"/>
</dbReference>
<protein>
    <submittedName>
        <fullName evidence="1">Uncharacterized protein</fullName>
    </submittedName>
</protein>
<proteinExistence type="predicted"/>
<sequence length="78" mass="9248">MTALHVNDEWVQANDSATVARVRLFGVVGQDREQAPAFRWVKLRARSTLLLYPPTFDRPSYSQWLRGRKAKYRWERRA</sequence>
<accession>A0ABU7YUN2</accession>